<sequence>LMAGKVAERELANWNEANSIANNVSDSDTFNEASLTTVQVTTTLAFTIGLVHVLMGLLQFSFIATYFSDQLVAGFTTAASIHVLVAQLRSVLAIPNLPRRSGFAQLFLVRFRTRRIS</sequence>
<feature type="transmembrane region" description="Helical" evidence="5">
    <location>
        <begin position="44"/>
        <end position="67"/>
    </location>
</feature>
<protein>
    <submittedName>
        <fullName evidence="7">Sulfate_transp domain-containing protein</fullName>
    </submittedName>
</protein>
<dbReference type="WBParaSite" id="GPUH_0000767901-mRNA-1">
    <property type="protein sequence ID" value="GPUH_0000767901-mRNA-1"/>
    <property type="gene ID" value="GPUH_0000767901"/>
</dbReference>
<accession>A0A183DG29</accession>
<organism evidence="7">
    <name type="scientific">Gongylonema pulchrum</name>
    <dbReference type="NCBI Taxonomy" id="637853"/>
    <lineage>
        <taxon>Eukaryota</taxon>
        <taxon>Metazoa</taxon>
        <taxon>Ecdysozoa</taxon>
        <taxon>Nematoda</taxon>
        <taxon>Chromadorea</taxon>
        <taxon>Rhabditida</taxon>
        <taxon>Spirurina</taxon>
        <taxon>Spiruromorpha</taxon>
        <taxon>Spiruroidea</taxon>
        <taxon>Gongylonematidae</taxon>
        <taxon>Gongylonema</taxon>
    </lineage>
</organism>
<keyword evidence="4 5" id="KW-0472">Membrane</keyword>
<comment type="subcellular location">
    <subcellularLocation>
        <location evidence="1">Membrane</location>
        <topology evidence="1">Multi-pass membrane protein</topology>
    </subcellularLocation>
</comment>
<dbReference type="PANTHER" id="PTHR11814">
    <property type="entry name" value="SULFATE TRANSPORTER"/>
    <property type="match status" value="1"/>
</dbReference>
<proteinExistence type="predicted"/>
<dbReference type="GO" id="GO:0016020">
    <property type="term" value="C:membrane"/>
    <property type="evidence" value="ECO:0007669"/>
    <property type="project" value="UniProtKB-SubCell"/>
</dbReference>
<evidence type="ECO:0000259" key="6">
    <source>
        <dbReference type="Pfam" id="PF00916"/>
    </source>
</evidence>
<feature type="domain" description="SLC26A/SulP transporter" evidence="6">
    <location>
        <begin position="22"/>
        <end position="102"/>
    </location>
</feature>
<evidence type="ECO:0000256" key="2">
    <source>
        <dbReference type="ARBA" id="ARBA00022692"/>
    </source>
</evidence>
<keyword evidence="2 5" id="KW-0812">Transmembrane</keyword>
<reference evidence="7" key="1">
    <citation type="submission" date="2016-06" db="UniProtKB">
        <authorList>
            <consortium name="WormBaseParasite"/>
        </authorList>
    </citation>
    <scope>IDENTIFICATION</scope>
</reference>
<evidence type="ECO:0000256" key="5">
    <source>
        <dbReference type="SAM" id="Phobius"/>
    </source>
</evidence>
<feature type="transmembrane region" description="Helical" evidence="5">
    <location>
        <begin position="73"/>
        <end position="92"/>
    </location>
</feature>
<evidence type="ECO:0000256" key="1">
    <source>
        <dbReference type="ARBA" id="ARBA00004141"/>
    </source>
</evidence>
<dbReference type="GO" id="GO:0055085">
    <property type="term" value="P:transmembrane transport"/>
    <property type="evidence" value="ECO:0007669"/>
    <property type="project" value="InterPro"/>
</dbReference>
<keyword evidence="3 5" id="KW-1133">Transmembrane helix</keyword>
<name>A0A183DG29_9BILA</name>
<dbReference type="InterPro" id="IPR001902">
    <property type="entry name" value="SLC26A/SulP_fam"/>
</dbReference>
<dbReference type="InterPro" id="IPR011547">
    <property type="entry name" value="SLC26A/SulP_dom"/>
</dbReference>
<evidence type="ECO:0000256" key="4">
    <source>
        <dbReference type="ARBA" id="ARBA00023136"/>
    </source>
</evidence>
<evidence type="ECO:0000256" key="3">
    <source>
        <dbReference type="ARBA" id="ARBA00022989"/>
    </source>
</evidence>
<dbReference type="AlphaFoldDB" id="A0A183DG29"/>
<evidence type="ECO:0000313" key="7">
    <source>
        <dbReference type="WBParaSite" id="GPUH_0000767901-mRNA-1"/>
    </source>
</evidence>
<dbReference type="Pfam" id="PF00916">
    <property type="entry name" value="Sulfate_transp"/>
    <property type="match status" value="1"/>
</dbReference>